<proteinExistence type="predicted"/>
<dbReference type="NCBIfam" id="TIGR01444">
    <property type="entry name" value="fkbM_fam"/>
    <property type="match status" value="1"/>
</dbReference>
<dbReference type="Gene3D" id="3.40.50.150">
    <property type="entry name" value="Vaccinia Virus protein VP39"/>
    <property type="match status" value="1"/>
</dbReference>
<dbReference type="SUPFAM" id="SSF53335">
    <property type="entry name" value="S-adenosyl-L-methionine-dependent methyltransferases"/>
    <property type="match status" value="1"/>
</dbReference>
<dbReference type="InterPro" id="IPR052514">
    <property type="entry name" value="SAM-dependent_MTase"/>
</dbReference>
<sequence>MKKLQSMLKECVIKMFEKLCLYIGYIGMYKTYKTTFKNWFLYYLSKNIKVFETLGGPKFCIISKNKSIDNATLLPLVEIYRDKTYTKFFDIYENDVVVDIGAHIGAFSVYAGKKTSKGKVYSFEPCPENFEMLKKKYCIEQFTQYLCFSKWNQRKKRKPKIISLQTQHRS</sequence>
<dbReference type="AlphaFoldDB" id="A0A098ECB0"/>
<dbReference type="PANTHER" id="PTHR34203:SF15">
    <property type="entry name" value="SLL1173 PROTEIN"/>
    <property type="match status" value="1"/>
</dbReference>
<protein>
    <submittedName>
        <fullName evidence="1">Uncharacterized protein</fullName>
    </submittedName>
</protein>
<evidence type="ECO:0000313" key="1">
    <source>
        <dbReference type="EMBL" id="CEG12660.1"/>
    </source>
</evidence>
<organism evidence="1">
    <name type="scientific">groundwater metagenome</name>
    <dbReference type="NCBI Taxonomy" id="717931"/>
    <lineage>
        <taxon>unclassified sequences</taxon>
        <taxon>metagenomes</taxon>
        <taxon>ecological metagenomes</taxon>
    </lineage>
</organism>
<dbReference type="PANTHER" id="PTHR34203">
    <property type="entry name" value="METHYLTRANSFERASE, FKBM FAMILY PROTEIN"/>
    <property type="match status" value="1"/>
</dbReference>
<accession>A0A098ECB0</accession>
<reference evidence="1" key="1">
    <citation type="submission" date="2014-09" db="EMBL/GenBank/DDBJ databases">
        <authorList>
            <person name="Probst J Alexander"/>
        </authorList>
    </citation>
    <scope>NUCLEOTIDE SEQUENCE</scope>
</reference>
<dbReference type="InterPro" id="IPR029063">
    <property type="entry name" value="SAM-dependent_MTases_sf"/>
</dbReference>
<name>A0A098ECB0_9ZZZZ</name>
<gene>
    <name evidence="1" type="ORF">MSIBF_A260005</name>
</gene>
<dbReference type="InterPro" id="IPR006342">
    <property type="entry name" value="FkbM_mtfrase"/>
</dbReference>
<dbReference type="EMBL" id="CCXY01000179">
    <property type="protein sequence ID" value="CEG12660.1"/>
    <property type="molecule type" value="Genomic_DNA"/>
</dbReference>